<dbReference type="AlphaFoldDB" id="V4MLF6"/>
<dbReference type="PANTHER" id="PTHR46373">
    <property type="entry name" value="PROTEIN RKD4"/>
    <property type="match status" value="1"/>
</dbReference>
<evidence type="ECO:0000313" key="11">
    <source>
        <dbReference type="Proteomes" id="UP000030689"/>
    </source>
</evidence>
<evidence type="ECO:0000256" key="1">
    <source>
        <dbReference type="ARBA" id="ARBA00004049"/>
    </source>
</evidence>
<dbReference type="Proteomes" id="UP000030689">
    <property type="component" value="Unassembled WGS sequence"/>
</dbReference>
<dbReference type="Pfam" id="PF02042">
    <property type="entry name" value="RWP-RK"/>
    <property type="match status" value="1"/>
</dbReference>
<feature type="domain" description="RWP-RK" evidence="9">
    <location>
        <begin position="195"/>
        <end position="280"/>
    </location>
</feature>
<feature type="coiled-coil region" evidence="7">
    <location>
        <begin position="257"/>
        <end position="284"/>
    </location>
</feature>
<keyword evidence="5" id="KW-0804">Transcription</keyword>
<feature type="region of interest" description="Disordered" evidence="8">
    <location>
        <begin position="175"/>
        <end position="200"/>
    </location>
</feature>
<evidence type="ECO:0000256" key="7">
    <source>
        <dbReference type="SAM" id="Coils"/>
    </source>
</evidence>
<evidence type="ECO:0000256" key="2">
    <source>
        <dbReference type="ARBA" id="ARBA00023015"/>
    </source>
</evidence>
<evidence type="ECO:0000256" key="4">
    <source>
        <dbReference type="ARBA" id="ARBA00023125"/>
    </source>
</evidence>
<evidence type="ECO:0000256" key="3">
    <source>
        <dbReference type="ARBA" id="ARBA00023054"/>
    </source>
</evidence>
<dbReference type="GO" id="GO:0003700">
    <property type="term" value="F:DNA-binding transcription factor activity"/>
    <property type="evidence" value="ECO:0007669"/>
    <property type="project" value="InterPro"/>
</dbReference>
<dbReference type="KEGG" id="eus:EUTSA_v10027037mg"/>
<feature type="region of interest" description="Disordered" evidence="8">
    <location>
        <begin position="318"/>
        <end position="341"/>
    </location>
</feature>
<feature type="compositionally biased region" description="Basic residues" evidence="8">
    <location>
        <begin position="320"/>
        <end position="329"/>
    </location>
</feature>
<keyword evidence="6" id="KW-0539">Nucleus</keyword>
<dbReference type="PANTHER" id="PTHR46373:SF12">
    <property type="entry name" value="PROTEIN RKD5"/>
    <property type="match status" value="1"/>
</dbReference>
<dbReference type="PROSITE" id="PS51519">
    <property type="entry name" value="RWP_RK"/>
    <property type="match status" value="1"/>
</dbReference>
<evidence type="ECO:0000313" key="10">
    <source>
        <dbReference type="EMBL" id="ESQ53538.1"/>
    </source>
</evidence>
<dbReference type="STRING" id="72664.V4MLF6"/>
<keyword evidence="11" id="KW-1185">Reference proteome</keyword>
<proteinExistence type="predicted"/>
<dbReference type="OMA" id="GSYVEMQ"/>
<evidence type="ECO:0000259" key="9">
    <source>
        <dbReference type="PROSITE" id="PS51519"/>
    </source>
</evidence>
<name>V4MLF6_EUTSA</name>
<accession>V4MLF6</accession>
<organism evidence="10 11">
    <name type="scientific">Eutrema salsugineum</name>
    <name type="common">Saltwater cress</name>
    <name type="synonym">Sisymbrium salsugineum</name>
    <dbReference type="NCBI Taxonomy" id="72664"/>
    <lineage>
        <taxon>Eukaryota</taxon>
        <taxon>Viridiplantae</taxon>
        <taxon>Streptophyta</taxon>
        <taxon>Embryophyta</taxon>
        <taxon>Tracheophyta</taxon>
        <taxon>Spermatophyta</taxon>
        <taxon>Magnoliopsida</taxon>
        <taxon>eudicotyledons</taxon>
        <taxon>Gunneridae</taxon>
        <taxon>Pentapetalae</taxon>
        <taxon>rosids</taxon>
        <taxon>malvids</taxon>
        <taxon>Brassicales</taxon>
        <taxon>Brassicaceae</taxon>
        <taxon>Eutremeae</taxon>
        <taxon>Eutrema</taxon>
    </lineage>
</organism>
<sequence>MEHSLTSLAVFQSVFRKEVIRSLHVYGSVVVEREFLFERKSRYVEKKAEPLFRSEGLRLPEISEGWVFGTWRCIFVFRFNHFLPRFPTLLCLSRNSKLEDIPNLANELKFISGLKPKKPSMISDQEQCSRVKYCNFDQSKPLKLHFKEERVSDCEVDQPKPRKLVLKQDLNCLPDSETESEETEDDQIEHSESDTKSEILKKKRTPSELVAGLSLEDLSKYFCVPIVEASRHLNVGLTVLKKKCREFGIPRWPHRKIKSLDTLIHDLQEEAEKQLKKNKAAAMAVAKRQKILEIEKRNIVKRPFMEIQIETKRFRQDNFKKRHRASRAKKNQESLVTSSSS</sequence>
<evidence type="ECO:0000256" key="6">
    <source>
        <dbReference type="ARBA" id="ARBA00023242"/>
    </source>
</evidence>
<feature type="compositionally biased region" description="Basic and acidic residues" evidence="8">
    <location>
        <begin position="188"/>
        <end position="200"/>
    </location>
</feature>
<keyword evidence="4" id="KW-0238">DNA-binding</keyword>
<dbReference type="InterPro" id="IPR003035">
    <property type="entry name" value="RWP-RK_dom"/>
</dbReference>
<dbReference type="eggNOG" id="ENOG502QSPQ">
    <property type="taxonomic scope" value="Eukaryota"/>
</dbReference>
<reference evidence="10 11" key="1">
    <citation type="journal article" date="2013" name="Front. Plant Sci.">
        <title>The Reference Genome of the Halophytic Plant Eutrema salsugineum.</title>
        <authorList>
            <person name="Yang R."/>
            <person name="Jarvis D.E."/>
            <person name="Chen H."/>
            <person name="Beilstein M.A."/>
            <person name="Grimwood J."/>
            <person name="Jenkins J."/>
            <person name="Shu S."/>
            <person name="Prochnik S."/>
            <person name="Xin M."/>
            <person name="Ma C."/>
            <person name="Schmutz J."/>
            <person name="Wing R.A."/>
            <person name="Mitchell-Olds T."/>
            <person name="Schumaker K.S."/>
            <person name="Wang X."/>
        </authorList>
    </citation>
    <scope>NUCLEOTIDE SEQUENCE [LARGE SCALE GENOMIC DNA]</scope>
</reference>
<dbReference type="InterPro" id="IPR044607">
    <property type="entry name" value="RKD-like"/>
</dbReference>
<keyword evidence="3 7" id="KW-0175">Coiled coil</keyword>
<feature type="compositionally biased region" description="Acidic residues" evidence="8">
    <location>
        <begin position="176"/>
        <end position="187"/>
    </location>
</feature>
<protein>
    <recommendedName>
        <fullName evidence="9">RWP-RK domain-containing protein</fullName>
    </recommendedName>
</protein>
<dbReference type="GO" id="GO:0003677">
    <property type="term" value="F:DNA binding"/>
    <property type="evidence" value="ECO:0007669"/>
    <property type="project" value="UniProtKB-KW"/>
</dbReference>
<evidence type="ECO:0000256" key="8">
    <source>
        <dbReference type="SAM" id="MobiDB-lite"/>
    </source>
</evidence>
<dbReference type="OrthoDB" id="6270329at2759"/>
<evidence type="ECO:0000256" key="5">
    <source>
        <dbReference type="ARBA" id="ARBA00023163"/>
    </source>
</evidence>
<keyword evidence="2" id="KW-0805">Transcription regulation</keyword>
<gene>
    <name evidence="10" type="ORF">EUTSA_v10027037mg</name>
</gene>
<dbReference type="EMBL" id="KI517384">
    <property type="protein sequence ID" value="ESQ53538.1"/>
    <property type="molecule type" value="Genomic_DNA"/>
</dbReference>
<dbReference type="Gramene" id="ESQ53538">
    <property type="protein sequence ID" value="ESQ53538"/>
    <property type="gene ID" value="EUTSA_v10027037mg"/>
</dbReference>
<comment type="function">
    <text evidence="1">Putative transcription factor.</text>
</comment>